<name>A0A0V0QD42_PSEPJ</name>
<keyword evidence="1" id="KW-0862">Zinc</keyword>
<dbReference type="InParanoid" id="A0A0V0QD42"/>
<evidence type="ECO:0000313" key="4">
    <source>
        <dbReference type="Proteomes" id="UP000054937"/>
    </source>
</evidence>
<feature type="binding site" evidence="1">
    <location>
        <position position="187"/>
    </location>
    <ligand>
        <name>Zn(2+)</name>
        <dbReference type="ChEBI" id="CHEBI:29105"/>
    </ligand>
</feature>
<dbReference type="GO" id="GO:0046872">
    <property type="term" value="F:metal ion binding"/>
    <property type="evidence" value="ECO:0007669"/>
    <property type="project" value="UniProtKB-KW"/>
</dbReference>
<dbReference type="PANTHER" id="PTHR12736:SF7">
    <property type="entry name" value="LANC-LIKE PROTEIN 3"/>
    <property type="match status" value="1"/>
</dbReference>
<keyword evidence="2" id="KW-0812">Transmembrane</keyword>
<dbReference type="GO" id="GO:0005975">
    <property type="term" value="P:carbohydrate metabolic process"/>
    <property type="evidence" value="ECO:0007669"/>
    <property type="project" value="InterPro"/>
</dbReference>
<evidence type="ECO:0000256" key="1">
    <source>
        <dbReference type="PIRSR" id="PIRSR607822-1"/>
    </source>
</evidence>
<dbReference type="PANTHER" id="PTHR12736">
    <property type="entry name" value="LANC-LIKE PROTEIN"/>
    <property type="match status" value="1"/>
</dbReference>
<keyword evidence="2" id="KW-1133">Transmembrane helix</keyword>
<proteinExistence type="predicted"/>
<dbReference type="Gene3D" id="1.50.10.10">
    <property type="match status" value="1"/>
</dbReference>
<gene>
    <name evidence="3" type="ORF">PPERSA_05491</name>
</gene>
<dbReference type="EMBL" id="LDAU01000198">
    <property type="protein sequence ID" value="KRW99988.1"/>
    <property type="molecule type" value="Genomic_DNA"/>
</dbReference>
<dbReference type="Proteomes" id="UP000054937">
    <property type="component" value="Unassembled WGS sequence"/>
</dbReference>
<dbReference type="OrthoDB" id="10257263at2759"/>
<protein>
    <recommendedName>
        <fullName evidence="5">Lanthionine synthetase C-like protein</fullName>
    </recommendedName>
</protein>
<comment type="caution">
    <text evidence="3">The sequence shown here is derived from an EMBL/GenBank/DDBJ whole genome shotgun (WGS) entry which is preliminary data.</text>
</comment>
<dbReference type="InterPro" id="IPR012341">
    <property type="entry name" value="6hp_glycosidase-like_sf"/>
</dbReference>
<feature type="transmembrane region" description="Helical" evidence="2">
    <location>
        <begin position="103"/>
        <end position="127"/>
    </location>
</feature>
<reference evidence="3 4" key="1">
    <citation type="journal article" date="2015" name="Sci. Rep.">
        <title>Genome of the facultative scuticociliatosis pathogen Pseudocohnilembus persalinus provides insight into its virulence through horizontal gene transfer.</title>
        <authorList>
            <person name="Xiong J."/>
            <person name="Wang G."/>
            <person name="Cheng J."/>
            <person name="Tian M."/>
            <person name="Pan X."/>
            <person name="Warren A."/>
            <person name="Jiang C."/>
            <person name="Yuan D."/>
            <person name="Miao W."/>
        </authorList>
    </citation>
    <scope>NUCLEOTIDE SEQUENCE [LARGE SCALE GENOMIC DNA]</scope>
    <source>
        <strain evidence="3">36N120E</strain>
    </source>
</reference>
<evidence type="ECO:0000256" key="2">
    <source>
        <dbReference type="SAM" id="Phobius"/>
    </source>
</evidence>
<sequence length="227" mass="26548">MQYKDAKFIQNNLQDFQEEVFDTDIQNKLQLQIIKQIEIDTDKFFAVISPHQPVAIASNAKYSSIQYDLFEGAGGYLYYYLKFYDFLEKFDPQQFIQQNHKRLYFLFCGVEYLGAAHGTLGIIYMLLKGYQINQQLIDNKEAQFSRVLKEKIKETVNFILEFQNEEGNFPPSSKFQPQNENSLVQFCHGAPGAISALLECFKVYQKNEYLQAALKSGEQRVRFMSWD</sequence>
<keyword evidence="1" id="KW-0479">Metal-binding</keyword>
<dbReference type="Pfam" id="PF05147">
    <property type="entry name" value="LANC_like"/>
    <property type="match status" value="1"/>
</dbReference>
<dbReference type="PRINTS" id="PR01950">
    <property type="entry name" value="LANCSUPER"/>
</dbReference>
<evidence type="ECO:0000313" key="3">
    <source>
        <dbReference type="EMBL" id="KRW99988.1"/>
    </source>
</evidence>
<keyword evidence="4" id="KW-1185">Reference proteome</keyword>
<dbReference type="InterPro" id="IPR007822">
    <property type="entry name" value="LANC-like"/>
</dbReference>
<dbReference type="GO" id="GO:0031179">
    <property type="term" value="P:peptide modification"/>
    <property type="evidence" value="ECO:0007669"/>
    <property type="project" value="InterPro"/>
</dbReference>
<accession>A0A0V0QD42</accession>
<dbReference type="GO" id="GO:0005886">
    <property type="term" value="C:plasma membrane"/>
    <property type="evidence" value="ECO:0007669"/>
    <property type="project" value="TreeGrafter"/>
</dbReference>
<organism evidence="3 4">
    <name type="scientific">Pseudocohnilembus persalinus</name>
    <name type="common">Ciliate</name>
    <dbReference type="NCBI Taxonomy" id="266149"/>
    <lineage>
        <taxon>Eukaryota</taxon>
        <taxon>Sar</taxon>
        <taxon>Alveolata</taxon>
        <taxon>Ciliophora</taxon>
        <taxon>Intramacronucleata</taxon>
        <taxon>Oligohymenophorea</taxon>
        <taxon>Scuticociliatia</taxon>
        <taxon>Philasterida</taxon>
        <taxon>Pseudocohnilembidae</taxon>
        <taxon>Pseudocohnilembus</taxon>
    </lineage>
</organism>
<keyword evidence="2" id="KW-0472">Membrane</keyword>
<dbReference type="AlphaFoldDB" id="A0A0V0QD42"/>
<evidence type="ECO:0008006" key="5">
    <source>
        <dbReference type="Google" id="ProtNLM"/>
    </source>
</evidence>
<dbReference type="SUPFAM" id="SSF158745">
    <property type="entry name" value="LanC-like"/>
    <property type="match status" value="1"/>
</dbReference>